<dbReference type="EMBL" id="CABVLU010000003">
    <property type="protein sequence ID" value="VVT54241.1"/>
    <property type="molecule type" value="Genomic_DNA"/>
</dbReference>
<dbReference type="GO" id="GO:0004408">
    <property type="term" value="F:holocytochrome-c synthase activity"/>
    <property type="evidence" value="ECO:0007669"/>
    <property type="project" value="UniProtKB-EC"/>
</dbReference>
<keyword evidence="9 10" id="KW-0456">Lyase</keyword>
<dbReference type="Proteomes" id="UP000398389">
    <property type="component" value="Unassembled WGS sequence"/>
</dbReference>
<evidence type="ECO:0000256" key="2">
    <source>
        <dbReference type="ARBA" id="ARBA00007255"/>
    </source>
</evidence>
<evidence type="ECO:0000256" key="1">
    <source>
        <dbReference type="ARBA" id="ARBA00004273"/>
    </source>
</evidence>
<evidence type="ECO:0000256" key="5">
    <source>
        <dbReference type="ARBA" id="ARBA00022792"/>
    </source>
</evidence>
<gene>
    <name evidence="11" type="ORF">SAPINGB_P003977</name>
</gene>
<evidence type="ECO:0000256" key="3">
    <source>
        <dbReference type="ARBA" id="ARBA00022617"/>
    </source>
</evidence>
<evidence type="ECO:0000256" key="6">
    <source>
        <dbReference type="ARBA" id="ARBA00023004"/>
    </source>
</evidence>
<keyword evidence="7 10" id="KW-0496">Mitochondrion</keyword>
<sequence length="269" mass="30385">MSTDTTKPQGVCPVDHTTREAWIRNAGSNQKPLLEDKLNQQQQVPAPHPVPAGADEAKCPVDHESRAVWLQNGGEGRVNVENCSSDRLGSNFSTPSTAVDSTGHRLSTEREISTIPRASTGDNWVYPSQQQFFTAMQRKNWDPSADDMKTVVPIHNAVNERAWTEILKWEQGEGGESCGGPQLIRFQGDSKKITPKARFNMIFGYQKPFDRHDWLVDRCGTQVEYVLDFYSGKPNPLMPDMPSFYIDVRPKLNSIEGCRMRLFKWFGLK</sequence>
<dbReference type="Pfam" id="PF01265">
    <property type="entry name" value="Cyto_heme_lyase"/>
    <property type="match status" value="1"/>
</dbReference>
<organism evidence="11 12">
    <name type="scientific">Magnusiomyces paraingens</name>
    <dbReference type="NCBI Taxonomy" id="2606893"/>
    <lineage>
        <taxon>Eukaryota</taxon>
        <taxon>Fungi</taxon>
        <taxon>Dikarya</taxon>
        <taxon>Ascomycota</taxon>
        <taxon>Saccharomycotina</taxon>
        <taxon>Dipodascomycetes</taxon>
        <taxon>Dipodascales</taxon>
        <taxon>Dipodascaceae</taxon>
        <taxon>Magnusiomyces</taxon>
    </lineage>
</organism>
<keyword evidence="3 10" id="KW-0349">Heme</keyword>
<comment type="subcellular location">
    <subcellularLocation>
        <location evidence="1 10">Mitochondrion inner membrane</location>
    </subcellularLocation>
</comment>
<evidence type="ECO:0000256" key="7">
    <source>
        <dbReference type="ARBA" id="ARBA00023128"/>
    </source>
</evidence>
<evidence type="ECO:0000256" key="4">
    <source>
        <dbReference type="ARBA" id="ARBA00022723"/>
    </source>
</evidence>
<dbReference type="PANTHER" id="PTHR12743">
    <property type="entry name" value="CYTOCHROME C1 HEME LYASE"/>
    <property type="match status" value="1"/>
</dbReference>
<comment type="function">
    <text evidence="10">Lyase that catalyzes the covalent linking of the heme group to the cytochrome C apoprotein to produce the mature functional cytochrome.</text>
</comment>
<dbReference type="AlphaFoldDB" id="A0A5E8BT59"/>
<dbReference type="PANTHER" id="PTHR12743:SF0">
    <property type="entry name" value="HOLOCYTOCHROME C-TYPE SYNTHASE"/>
    <property type="match status" value="1"/>
</dbReference>
<dbReference type="GO" id="GO:0046872">
    <property type="term" value="F:metal ion binding"/>
    <property type="evidence" value="ECO:0007669"/>
    <property type="project" value="UniProtKB-KW"/>
</dbReference>
<reference evidence="11 12" key="1">
    <citation type="submission" date="2019-09" db="EMBL/GenBank/DDBJ databases">
        <authorList>
            <person name="Brejova B."/>
        </authorList>
    </citation>
    <scope>NUCLEOTIDE SEQUENCE [LARGE SCALE GENOMIC DNA]</scope>
</reference>
<dbReference type="OrthoDB" id="4243at2759"/>
<keyword evidence="5 10" id="KW-0999">Mitochondrion inner membrane</keyword>
<dbReference type="InterPro" id="IPR000511">
    <property type="entry name" value="Holocyt_c/c1_synthase"/>
</dbReference>
<dbReference type="RefSeq" id="XP_031854583.1">
    <property type="nucleotide sequence ID" value="XM_031998692.1"/>
</dbReference>
<evidence type="ECO:0000256" key="10">
    <source>
        <dbReference type="RuleBase" id="RU363130"/>
    </source>
</evidence>
<keyword evidence="6 10" id="KW-0408">Iron</keyword>
<accession>A0A5E8BT59</accession>
<evidence type="ECO:0000313" key="11">
    <source>
        <dbReference type="EMBL" id="VVT54241.1"/>
    </source>
</evidence>
<evidence type="ECO:0000256" key="9">
    <source>
        <dbReference type="ARBA" id="ARBA00023239"/>
    </source>
</evidence>
<comment type="catalytic activity">
    <reaction evidence="10">
        <text>holo-[cytochrome c] = apo-[cytochrome c] + heme b</text>
        <dbReference type="Rhea" id="RHEA:22648"/>
        <dbReference type="Rhea" id="RHEA-COMP:10725"/>
        <dbReference type="Rhea" id="RHEA-COMP:10726"/>
        <dbReference type="ChEBI" id="CHEBI:29950"/>
        <dbReference type="ChEBI" id="CHEBI:60344"/>
        <dbReference type="ChEBI" id="CHEBI:83739"/>
        <dbReference type="EC" id="4.4.1.17"/>
    </reaction>
</comment>
<dbReference type="GeneID" id="43582792"/>
<name>A0A5E8BT59_9ASCO</name>
<comment type="similarity">
    <text evidence="2 10">Belongs to the cytochrome c-type heme lyase family.</text>
</comment>
<keyword evidence="8 10" id="KW-0472">Membrane</keyword>
<keyword evidence="4 10" id="KW-0479">Metal-binding</keyword>
<protein>
    <recommendedName>
        <fullName evidence="10">Holocytochrome c-type synthase</fullName>
        <ecNumber evidence="10">4.4.1.17</ecNumber>
    </recommendedName>
</protein>
<dbReference type="EC" id="4.4.1.17" evidence="10"/>
<dbReference type="GO" id="GO:0005743">
    <property type="term" value="C:mitochondrial inner membrane"/>
    <property type="evidence" value="ECO:0007669"/>
    <property type="project" value="UniProtKB-SubCell"/>
</dbReference>
<dbReference type="PROSITE" id="PS00822">
    <property type="entry name" value="CYTO_HEME_LYASE_2"/>
    <property type="match status" value="1"/>
</dbReference>
<evidence type="ECO:0000256" key="8">
    <source>
        <dbReference type="ARBA" id="ARBA00023136"/>
    </source>
</evidence>
<keyword evidence="12" id="KW-1185">Reference proteome</keyword>
<proteinExistence type="inferred from homology"/>
<evidence type="ECO:0000313" key="12">
    <source>
        <dbReference type="Proteomes" id="UP000398389"/>
    </source>
</evidence>